<reference evidence="2 3" key="1">
    <citation type="submission" date="2020-01" db="EMBL/GenBank/DDBJ databases">
        <title>Identification and distribution of gene clusters putatively required for synthesis of sphingolipid metabolism inhibitors in phylogenetically diverse species of the filamentous fungus Fusarium.</title>
        <authorList>
            <person name="Kim H.-S."/>
            <person name="Busman M."/>
            <person name="Brown D.W."/>
            <person name="Divon H."/>
            <person name="Uhlig S."/>
            <person name="Proctor R.H."/>
        </authorList>
    </citation>
    <scope>NUCLEOTIDE SEQUENCE [LARGE SCALE GENOMIC DNA]</scope>
    <source>
        <strain evidence="2 3">NRRL 13308</strain>
    </source>
</reference>
<protein>
    <submittedName>
        <fullName evidence="2">Uncharacterized protein</fullName>
    </submittedName>
</protein>
<feature type="region of interest" description="Disordered" evidence="1">
    <location>
        <begin position="1"/>
        <end position="25"/>
    </location>
</feature>
<evidence type="ECO:0000313" key="2">
    <source>
        <dbReference type="EMBL" id="KAF4436645.1"/>
    </source>
</evidence>
<sequence length="71" mass="7737">MAHAEEAAASPAQPSPAPTATPAADLEEIVLPSNVTQNLTERKSILRYVQRIEAVVGEKPWEWLAGFQPKQ</sequence>
<keyword evidence="3" id="KW-1185">Reference proteome</keyword>
<organism evidence="2 3">
    <name type="scientific">Fusarium acutatum</name>
    <dbReference type="NCBI Taxonomy" id="78861"/>
    <lineage>
        <taxon>Eukaryota</taxon>
        <taxon>Fungi</taxon>
        <taxon>Dikarya</taxon>
        <taxon>Ascomycota</taxon>
        <taxon>Pezizomycotina</taxon>
        <taxon>Sordariomycetes</taxon>
        <taxon>Hypocreomycetidae</taxon>
        <taxon>Hypocreales</taxon>
        <taxon>Nectriaceae</taxon>
        <taxon>Fusarium</taxon>
        <taxon>Fusarium fujikuroi species complex</taxon>
    </lineage>
</organism>
<evidence type="ECO:0000256" key="1">
    <source>
        <dbReference type="SAM" id="MobiDB-lite"/>
    </source>
</evidence>
<dbReference type="EMBL" id="JAADJF010000141">
    <property type="protein sequence ID" value="KAF4436645.1"/>
    <property type="molecule type" value="Genomic_DNA"/>
</dbReference>
<comment type="caution">
    <text evidence="2">The sequence shown here is derived from an EMBL/GenBank/DDBJ whole genome shotgun (WGS) entry which is preliminary data.</text>
</comment>
<proteinExistence type="predicted"/>
<name>A0A8H4JPM8_9HYPO</name>
<dbReference type="AlphaFoldDB" id="A0A8H4JPM8"/>
<dbReference type="OrthoDB" id="5102890at2759"/>
<evidence type="ECO:0000313" key="3">
    <source>
        <dbReference type="Proteomes" id="UP000536711"/>
    </source>
</evidence>
<gene>
    <name evidence="2" type="ORF">FACUT_6240</name>
</gene>
<accession>A0A8H4JPM8</accession>
<dbReference type="Proteomes" id="UP000536711">
    <property type="component" value="Unassembled WGS sequence"/>
</dbReference>